<dbReference type="PROSITE" id="PS50901">
    <property type="entry name" value="FTSK"/>
    <property type="match status" value="1"/>
</dbReference>
<evidence type="ECO:0000259" key="4">
    <source>
        <dbReference type="PROSITE" id="PS50901"/>
    </source>
</evidence>
<dbReference type="Gene3D" id="3.40.50.300">
    <property type="entry name" value="P-loop containing nucleotide triphosphate hydrolases"/>
    <property type="match status" value="2"/>
</dbReference>
<dbReference type="EMBL" id="LN907827">
    <property type="protein sequence ID" value="CUU24968.1"/>
    <property type="molecule type" value="Genomic_DNA"/>
</dbReference>
<evidence type="ECO:0000313" key="6">
    <source>
        <dbReference type="Proteomes" id="UP000059419"/>
    </source>
</evidence>
<dbReference type="SUPFAM" id="SSF52540">
    <property type="entry name" value="P-loop containing nucleoside triphosphate hydrolases"/>
    <property type="match status" value="1"/>
</dbReference>
<dbReference type="InterPro" id="IPR002543">
    <property type="entry name" value="FtsK_dom"/>
</dbReference>
<evidence type="ECO:0000256" key="2">
    <source>
        <dbReference type="ARBA" id="ARBA00022840"/>
    </source>
</evidence>
<dbReference type="RefSeq" id="WP_067433032.1">
    <property type="nucleotide sequence ID" value="NZ_CP072598.1"/>
</dbReference>
<evidence type="ECO:0000313" key="5">
    <source>
        <dbReference type="EMBL" id="CUU24968.1"/>
    </source>
</evidence>
<dbReference type="GeneID" id="84612297"/>
<dbReference type="Proteomes" id="UP000059419">
    <property type="component" value="Chromosome 1"/>
</dbReference>
<dbReference type="OrthoDB" id="9807790at2"/>
<dbReference type="KEGG" id="ege:EM595_2737"/>
<gene>
    <name evidence="5" type="ORF">EM595_2737</name>
</gene>
<dbReference type="PATRIC" id="fig|1619313.3.peg.2843"/>
<protein>
    <recommendedName>
        <fullName evidence="4">FtsK domain-containing protein</fullName>
    </recommendedName>
</protein>
<dbReference type="STRING" id="1619313.EM595_2737"/>
<name>A0A0U5L6I0_9GAMM</name>
<dbReference type="PANTHER" id="PTHR22683:SF41">
    <property type="entry name" value="DNA TRANSLOCASE FTSK"/>
    <property type="match status" value="1"/>
</dbReference>
<feature type="binding site" evidence="3">
    <location>
        <begin position="366"/>
        <end position="373"/>
    </location>
    <ligand>
        <name>ATP</name>
        <dbReference type="ChEBI" id="CHEBI:30616"/>
    </ligand>
</feature>
<dbReference type="GO" id="GO:0003677">
    <property type="term" value="F:DNA binding"/>
    <property type="evidence" value="ECO:0007669"/>
    <property type="project" value="InterPro"/>
</dbReference>
<keyword evidence="1 3" id="KW-0547">Nucleotide-binding</keyword>
<keyword evidence="6" id="KW-1185">Reference proteome</keyword>
<dbReference type="PANTHER" id="PTHR22683">
    <property type="entry name" value="SPORULATION PROTEIN RELATED"/>
    <property type="match status" value="1"/>
</dbReference>
<evidence type="ECO:0000256" key="1">
    <source>
        <dbReference type="ARBA" id="ARBA00022741"/>
    </source>
</evidence>
<reference evidence="6" key="1">
    <citation type="submission" date="2015-11" db="EMBL/GenBank/DDBJ databases">
        <authorList>
            <person name="Blom J."/>
        </authorList>
    </citation>
    <scope>NUCLEOTIDE SEQUENCE [LARGE SCALE GENOMIC DNA]</scope>
</reference>
<proteinExistence type="predicted"/>
<dbReference type="Pfam" id="PF01580">
    <property type="entry name" value="FtsK_SpoIIIE"/>
    <property type="match status" value="1"/>
</dbReference>
<accession>A0A0U5L6I0</accession>
<dbReference type="GO" id="GO:0005524">
    <property type="term" value="F:ATP binding"/>
    <property type="evidence" value="ECO:0007669"/>
    <property type="project" value="UniProtKB-UniRule"/>
</dbReference>
<dbReference type="InterPro" id="IPR027417">
    <property type="entry name" value="P-loop_NTPase"/>
</dbReference>
<organism evidence="5 6">
    <name type="scientific">Duffyella gerundensis</name>
    <dbReference type="NCBI Taxonomy" id="1619313"/>
    <lineage>
        <taxon>Bacteria</taxon>
        <taxon>Pseudomonadati</taxon>
        <taxon>Pseudomonadota</taxon>
        <taxon>Gammaproteobacteria</taxon>
        <taxon>Enterobacterales</taxon>
        <taxon>Erwiniaceae</taxon>
        <taxon>Duffyella</taxon>
    </lineage>
</organism>
<sequence length="931" mass="102575">MNSTPASATLRAELTKTTQTVHTLEETIRQQLGYLQGAVPLLPAELQQRFTAEEARVNELYALIPAPLRAPWQSDFWQSFEADGDPTPLEYYLFGQLPIPMPDRRMACRPVYQPLLRAEGAIILLTDDSSLDRSRALQRDIVLRTATLLPGSSTFTLFDPKGLGATFPFEANLPRTRKAGSSIGETLTTITQDIQRINQRVVGGAGRFLDLTKEARSGESFEIIAVVDFPSAYEREPRALELLTRIGVSGPRAGRHLILEYNTSSPLPRDFDMKAFENAVVIDCRAEKGLQITDFATHEVIERLLDQAETHQRLQSSNSFNALAPLEKMMSASSAERIETPVGERLNILFGKHHSSGEVAHGVIAGQVGSGKSHLLHVIISGLTSRYSPEELKLYLLDAKHGVEFKVYKDLPHAEVVSLRTRPAIARKILADFHAEMKRRYELFKDENVNNLAAWRSKTGKVLPRMLLIIDEYQLIFEGDAAAGMDELGPILRMGRAAGTHLLLCAQRFDVEGMRSSNFNEIHLRASLSLAQDYIQTISAFGTEGKRLIRDLAASGELVINAQSGRDGDNHRGAVARLARRDDYAGANGDQPTLESVIESIVSHVGPQASRPIMLDGTMASTLADNAFVMQHRVAPPSAEELQRIAALPLRDGGFEERMWTPSGKPIGLWLGRNFDVRSHALCTLRRGRGQNMLMVGSRTELRATMLANMLVGLPATVAPQELDLTVIDALDPYLPGGGIVNTAAEYLRSLGAQVTLADASQAEAALTAFADTAHSRQGLLILCEPDRIDALVDGYDPYGAPESGLWATWRDLVRRGSDRSRHVIVSAESVTALQSFMNPSRDGRDFIHRVVQQLSADDSMTLFSSLAATQIEEMTEHPLAAMYVDLVKGERARNLFSSYAFDHDISREQTREQLQVLLATAFGEATVVTE</sequence>
<dbReference type="AlphaFoldDB" id="A0A0U5L6I0"/>
<keyword evidence="2 3" id="KW-0067">ATP-binding</keyword>
<evidence type="ECO:0000256" key="3">
    <source>
        <dbReference type="PROSITE-ProRule" id="PRU00289"/>
    </source>
</evidence>
<dbReference type="InterPro" id="IPR050206">
    <property type="entry name" value="FtsK/SpoIIIE/SftA"/>
</dbReference>
<feature type="domain" description="FtsK" evidence="4">
    <location>
        <begin position="343"/>
        <end position="537"/>
    </location>
</feature>